<evidence type="ECO:0000313" key="3">
    <source>
        <dbReference type="Proteomes" id="UP000240357"/>
    </source>
</evidence>
<keyword evidence="3" id="KW-1185">Reference proteome</keyword>
<dbReference type="Proteomes" id="UP000240357">
    <property type="component" value="Unassembled WGS sequence"/>
</dbReference>
<dbReference type="EMBL" id="PYFT01000001">
    <property type="protein sequence ID" value="PSR52713.1"/>
    <property type="molecule type" value="Genomic_DNA"/>
</dbReference>
<proteinExistence type="predicted"/>
<sequence length="158" mass="17984">MDYLIKDQKKMEAEIIQAIHTIFEGVDERNRPKVQVIMAEQVMLDYTSLNGGEPNQQTPQEITAIWATFLPGFDKTHHQISDFRVTITGNQAVAHYQGKGNHFLNNEVWTAEGTFNTALEQQDHKWLVTQHKFNLIKQSGNQELPAQAKAVLEKKAAL</sequence>
<dbReference type="InterPro" id="IPR037401">
    <property type="entry name" value="SnoaL-like"/>
</dbReference>
<reference evidence="2 3" key="1">
    <citation type="submission" date="2018-03" db="EMBL/GenBank/DDBJ databases">
        <title>Adhaeribacter sp. HMF7605 Genome sequencing and assembly.</title>
        <authorList>
            <person name="Kang H."/>
            <person name="Kang J."/>
            <person name="Cha I."/>
            <person name="Kim H."/>
            <person name="Joh K."/>
        </authorList>
    </citation>
    <scope>NUCLEOTIDE SEQUENCE [LARGE SCALE GENOMIC DNA]</scope>
    <source>
        <strain evidence="2 3">HMF7605</strain>
    </source>
</reference>
<dbReference type="Pfam" id="PF13577">
    <property type="entry name" value="SnoaL_4"/>
    <property type="match status" value="1"/>
</dbReference>
<dbReference type="SUPFAM" id="SSF54427">
    <property type="entry name" value="NTF2-like"/>
    <property type="match status" value="1"/>
</dbReference>
<evidence type="ECO:0000259" key="1">
    <source>
        <dbReference type="Pfam" id="PF13577"/>
    </source>
</evidence>
<comment type="caution">
    <text evidence="2">The sequence shown here is derived from an EMBL/GenBank/DDBJ whole genome shotgun (WGS) entry which is preliminary data.</text>
</comment>
<accession>A0A2T2YB41</accession>
<name>A0A2T2YB41_9BACT</name>
<dbReference type="InterPro" id="IPR032710">
    <property type="entry name" value="NTF2-like_dom_sf"/>
</dbReference>
<organism evidence="2 3">
    <name type="scientific">Adhaeribacter arboris</name>
    <dbReference type="NCBI Taxonomy" id="2072846"/>
    <lineage>
        <taxon>Bacteria</taxon>
        <taxon>Pseudomonadati</taxon>
        <taxon>Bacteroidota</taxon>
        <taxon>Cytophagia</taxon>
        <taxon>Cytophagales</taxon>
        <taxon>Hymenobacteraceae</taxon>
        <taxon>Adhaeribacter</taxon>
    </lineage>
</organism>
<evidence type="ECO:0000313" key="2">
    <source>
        <dbReference type="EMBL" id="PSR52713.1"/>
    </source>
</evidence>
<dbReference type="Gene3D" id="3.10.450.50">
    <property type="match status" value="1"/>
</dbReference>
<gene>
    <name evidence="2" type="ORF">AHMF7605_03815</name>
</gene>
<dbReference type="AlphaFoldDB" id="A0A2T2YB41"/>
<protein>
    <recommendedName>
        <fullName evidence="1">SnoaL-like domain-containing protein</fullName>
    </recommendedName>
</protein>
<feature type="domain" description="SnoaL-like" evidence="1">
    <location>
        <begin position="12"/>
        <end position="129"/>
    </location>
</feature>